<dbReference type="Gene3D" id="3.40.50.720">
    <property type="entry name" value="NAD(P)-binding Rossmann-like Domain"/>
    <property type="match status" value="1"/>
</dbReference>
<evidence type="ECO:0000313" key="2">
    <source>
        <dbReference type="EMBL" id="TGD72594.1"/>
    </source>
</evidence>
<organism evidence="2 3">
    <name type="scientific">Mangrovimicrobium sediminis</name>
    <dbReference type="NCBI Taxonomy" id="2562682"/>
    <lineage>
        <taxon>Bacteria</taxon>
        <taxon>Pseudomonadati</taxon>
        <taxon>Pseudomonadota</taxon>
        <taxon>Gammaproteobacteria</taxon>
        <taxon>Cellvibrionales</taxon>
        <taxon>Halieaceae</taxon>
        <taxon>Mangrovimicrobium</taxon>
    </lineage>
</organism>
<comment type="caution">
    <text evidence="2">The sequence shown here is derived from an EMBL/GenBank/DDBJ whole genome shotgun (WGS) entry which is preliminary data.</text>
</comment>
<name>A0A4Z0LZD9_9GAMM</name>
<dbReference type="PANTHER" id="PTHR48079:SF6">
    <property type="entry name" value="NAD(P)-BINDING DOMAIN-CONTAINING PROTEIN-RELATED"/>
    <property type="match status" value="1"/>
</dbReference>
<dbReference type="AlphaFoldDB" id="A0A4Z0LZD9"/>
<dbReference type="RefSeq" id="WP_135444857.1">
    <property type="nucleotide sequence ID" value="NZ_SRLE01000009.1"/>
</dbReference>
<dbReference type="Pfam" id="PF13460">
    <property type="entry name" value="NAD_binding_10"/>
    <property type="match status" value="1"/>
</dbReference>
<dbReference type="OrthoDB" id="9808276at2"/>
<keyword evidence="3" id="KW-1185">Reference proteome</keyword>
<dbReference type="SUPFAM" id="SSF51735">
    <property type="entry name" value="NAD(P)-binding Rossmann-fold domains"/>
    <property type="match status" value="1"/>
</dbReference>
<evidence type="ECO:0000259" key="1">
    <source>
        <dbReference type="Pfam" id="PF13460"/>
    </source>
</evidence>
<dbReference type="PANTHER" id="PTHR48079">
    <property type="entry name" value="PROTEIN YEEZ"/>
    <property type="match status" value="1"/>
</dbReference>
<protein>
    <submittedName>
        <fullName evidence="2">Epimerase</fullName>
    </submittedName>
</protein>
<reference evidence="2 3" key="1">
    <citation type="submission" date="2019-04" db="EMBL/GenBank/DDBJ databases">
        <title>Taxonomy of novel Haliea sp. from mangrove soil of West Coast of India.</title>
        <authorList>
            <person name="Verma A."/>
            <person name="Kumar P."/>
            <person name="Krishnamurthi S."/>
        </authorList>
    </citation>
    <scope>NUCLEOTIDE SEQUENCE [LARGE SCALE GENOMIC DNA]</scope>
    <source>
        <strain evidence="2 3">SAOS-164</strain>
    </source>
</reference>
<evidence type="ECO:0000313" key="3">
    <source>
        <dbReference type="Proteomes" id="UP000298050"/>
    </source>
</evidence>
<accession>A0A4Z0LZD9</accession>
<dbReference type="InterPro" id="IPR036291">
    <property type="entry name" value="NAD(P)-bd_dom_sf"/>
</dbReference>
<proteinExistence type="predicted"/>
<dbReference type="GO" id="GO:0004029">
    <property type="term" value="F:aldehyde dehydrogenase (NAD+) activity"/>
    <property type="evidence" value="ECO:0007669"/>
    <property type="project" value="TreeGrafter"/>
</dbReference>
<gene>
    <name evidence="2" type="ORF">E4634_13800</name>
</gene>
<dbReference type="InterPro" id="IPR016040">
    <property type="entry name" value="NAD(P)-bd_dom"/>
</dbReference>
<dbReference type="InterPro" id="IPR051783">
    <property type="entry name" value="NAD(P)-dependent_oxidoreduct"/>
</dbReference>
<dbReference type="GO" id="GO:0005737">
    <property type="term" value="C:cytoplasm"/>
    <property type="evidence" value="ECO:0007669"/>
    <property type="project" value="TreeGrafter"/>
</dbReference>
<sequence>MAEPSSSTSSLLVVGCGDLGIRAGTQLLQRGWRVDGVRRNVDALPAAFGRHAADYAAAGGLDFAAALAPDCVLATFTPSGRDVDGYRRGFAAAAANLLRGLGGHRPRRVLMVSSTRVYAEREGGWVDESAPLSSEDERALAIIAAEDALLASGLPVSVVRCSGIYGAPDGRLLSRIARGEVAAEKPLRYTNRIHRDDAAGFLVHLLEADDAAVEPVYTCSDDDPAPAHTVDTWLAQQLGLASPLTPIAPAADSGHKRCRNQRLHASGYHLRYPDFRAGYSQVLAERAALRAT</sequence>
<dbReference type="EMBL" id="SRLE01000009">
    <property type="protein sequence ID" value="TGD72594.1"/>
    <property type="molecule type" value="Genomic_DNA"/>
</dbReference>
<feature type="domain" description="NAD(P)-binding" evidence="1">
    <location>
        <begin position="17"/>
        <end position="208"/>
    </location>
</feature>
<dbReference type="Proteomes" id="UP000298050">
    <property type="component" value="Unassembled WGS sequence"/>
</dbReference>